<evidence type="ECO:0000256" key="8">
    <source>
        <dbReference type="ARBA" id="ARBA00022723"/>
    </source>
</evidence>
<dbReference type="SUPFAM" id="SSF56112">
    <property type="entry name" value="Protein kinase-like (PK-like)"/>
    <property type="match status" value="1"/>
</dbReference>
<proteinExistence type="inferred from homology"/>
<dbReference type="GO" id="GO:0046872">
    <property type="term" value="F:metal ion binding"/>
    <property type="evidence" value="ECO:0007669"/>
    <property type="project" value="UniProtKB-KW"/>
</dbReference>
<dbReference type="InterPro" id="IPR032091">
    <property type="entry name" value="Malt_amylase-like_C"/>
</dbReference>
<reference evidence="18" key="1">
    <citation type="submission" date="2023-03" db="EMBL/GenBank/DDBJ databases">
        <title>Edaphobacter sp.</title>
        <authorList>
            <person name="Huber K.J."/>
            <person name="Papendorf J."/>
            <person name="Pilke C."/>
            <person name="Bunk B."/>
            <person name="Sproeer C."/>
            <person name="Pester M."/>
        </authorList>
    </citation>
    <scope>NUCLEOTIDE SEQUENCE</scope>
    <source>
        <strain evidence="18">DSM 110680</strain>
    </source>
</reference>
<keyword evidence="10" id="KW-0106">Calcium</keyword>
<dbReference type="EC" id="2.7.1.175" evidence="4"/>
<dbReference type="GO" id="GO:0005524">
    <property type="term" value="F:ATP binding"/>
    <property type="evidence" value="ECO:0007669"/>
    <property type="project" value="UniProtKB-KW"/>
</dbReference>
<keyword evidence="7" id="KW-0808">Transferase</keyword>
<dbReference type="InterPro" id="IPR040999">
    <property type="entry name" value="Mak_N_cap"/>
</dbReference>
<dbReference type="InterPro" id="IPR013780">
    <property type="entry name" value="Glyco_hydro_b"/>
</dbReference>
<dbReference type="Pfam" id="PF00128">
    <property type="entry name" value="Alpha-amylase"/>
    <property type="match status" value="2"/>
</dbReference>
<evidence type="ECO:0000256" key="7">
    <source>
        <dbReference type="ARBA" id="ARBA00022679"/>
    </source>
</evidence>
<dbReference type="AlphaFoldDB" id="A0AAU7DNK8"/>
<dbReference type="SUPFAM" id="SSF51445">
    <property type="entry name" value="(Trans)glycosidases"/>
    <property type="match status" value="1"/>
</dbReference>
<evidence type="ECO:0000256" key="12">
    <source>
        <dbReference type="ARBA" id="ARBA00023235"/>
    </source>
</evidence>
<evidence type="ECO:0000256" key="15">
    <source>
        <dbReference type="ARBA" id="ARBA00049067"/>
    </source>
</evidence>
<evidence type="ECO:0000256" key="3">
    <source>
        <dbReference type="ARBA" id="ARBA00006219"/>
    </source>
</evidence>
<dbReference type="InterPro" id="IPR012810">
    <property type="entry name" value="TreS/a-amylase_N"/>
</dbReference>
<comment type="catalytic activity">
    <reaction evidence="15">
        <text>D-maltose + ATP = alpha-maltose 1-phosphate + ADP + H(+)</text>
        <dbReference type="Rhea" id="RHEA:31915"/>
        <dbReference type="ChEBI" id="CHEBI:15378"/>
        <dbReference type="ChEBI" id="CHEBI:17306"/>
        <dbReference type="ChEBI" id="CHEBI:30616"/>
        <dbReference type="ChEBI" id="CHEBI:63576"/>
        <dbReference type="ChEBI" id="CHEBI:456216"/>
        <dbReference type="EC" id="2.7.1.175"/>
    </reaction>
</comment>
<keyword evidence="11" id="KW-0067">ATP-binding</keyword>
<keyword evidence="9" id="KW-0547">Nucleotide-binding</keyword>
<evidence type="ECO:0000256" key="10">
    <source>
        <dbReference type="ARBA" id="ARBA00022837"/>
    </source>
</evidence>
<dbReference type="GO" id="GO:0005975">
    <property type="term" value="P:carbohydrate metabolic process"/>
    <property type="evidence" value="ECO:0007669"/>
    <property type="project" value="InterPro"/>
</dbReference>
<feature type="region of interest" description="Disordered" evidence="16">
    <location>
        <begin position="774"/>
        <end position="795"/>
    </location>
</feature>
<dbReference type="GO" id="GO:0047471">
    <property type="term" value="F:maltose alpha-D-glucosyltransferase activity"/>
    <property type="evidence" value="ECO:0007669"/>
    <property type="project" value="UniProtKB-EC"/>
</dbReference>
<keyword evidence="8" id="KW-0479">Metal-binding</keyword>
<dbReference type="PANTHER" id="PTHR10357">
    <property type="entry name" value="ALPHA-AMYLASE FAMILY MEMBER"/>
    <property type="match status" value="1"/>
</dbReference>
<protein>
    <recommendedName>
        <fullName evidence="6">Maltokinase</fullName>
        <ecNumber evidence="4">2.7.1.175</ecNumber>
        <ecNumber evidence="5">5.4.99.16</ecNumber>
    </recommendedName>
    <alternativeName>
        <fullName evidence="14">Maltose alpha-D-glucosyltransferase</fullName>
    </alternativeName>
    <alternativeName>
        <fullName evidence="13">Maltose-1-phosphate synthase</fullName>
    </alternativeName>
</protein>
<dbReference type="InterPro" id="IPR017853">
    <property type="entry name" value="GH"/>
</dbReference>
<comment type="catalytic activity">
    <reaction evidence="1">
        <text>D-maltose = alpha,alpha-trehalose</text>
        <dbReference type="Rhea" id="RHEA:15145"/>
        <dbReference type="ChEBI" id="CHEBI:16551"/>
        <dbReference type="ChEBI" id="CHEBI:17306"/>
        <dbReference type="EC" id="5.4.99.16"/>
    </reaction>
</comment>
<evidence type="ECO:0000256" key="5">
    <source>
        <dbReference type="ARBA" id="ARBA00012619"/>
    </source>
</evidence>
<dbReference type="InterPro" id="IPR045857">
    <property type="entry name" value="O16G_dom_2"/>
</dbReference>
<evidence type="ECO:0000256" key="2">
    <source>
        <dbReference type="ARBA" id="ARBA00005496"/>
    </source>
</evidence>
<comment type="similarity">
    <text evidence="3">Belongs to the aminoglycoside phosphotransferase family.</text>
</comment>
<evidence type="ECO:0000256" key="4">
    <source>
        <dbReference type="ARBA" id="ARBA00011962"/>
    </source>
</evidence>
<dbReference type="Gene3D" id="2.60.40.1180">
    <property type="entry name" value="Golgi alpha-mannosidase II"/>
    <property type="match status" value="1"/>
</dbReference>
<evidence type="ECO:0000256" key="6">
    <source>
        <dbReference type="ARBA" id="ARBA00013882"/>
    </source>
</evidence>
<dbReference type="GO" id="GO:0016740">
    <property type="term" value="F:transferase activity"/>
    <property type="evidence" value="ECO:0007669"/>
    <property type="project" value="UniProtKB-KW"/>
</dbReference>
<dbReference type="EMBL" id="CP121196">
    <property type="protein sequence ID" value="XBH18650.1"/>
    <property type="molecule type" value="Genomic_DNA"/>
</dbReference>
<organism evidence="18">
    <name type="scientific">Telmatobacter sp. DSM 110680</name>
    <dbReference type="NCBI Taxonomy" id="3036704"/>
    <lineage>
        <taxon>Bacteria</taxon>
        <taxon>Pseudomonadati</taxon>
        <taxon>Acidobacteriota</taxon>
        <taxon>Terriglobia</taxon>
        <taxon>Terriglobales</taxon>
        <taxon>Acidobacteriaceae</taxon>
        <taxon>Telmatobacter</taxon>
    </lineage>
</organism>
<evidence type="ECO:0000256" key="9">
    <source>
        <dbReference type="ARBA" id="ARBA00022741"/>
    </source>
</evidence>
<evidence type="ECO:0000313" key="18">
    <source>
        <dbReference type="EMBL" id="XBH18650.1"/>
    </source>
</evidence>
<dbReference type="InterPro" id="IPR011009">
    <property type="entry name" value="Kinase-like_dom_sf"/>
</dbReference>
<dbReference type="Gene3D" id="3.20.20.80">
    <property type="entry name" value="Glycosidases"/>
    <property type="match status" value="1"/>
</dbReference>
<evidence type="ECO:0000256" key="14">
    <source>
        <dbReference type="ARBA" id="ARBA00031378"/>
    </source>
</evidence>
<evidence type="ECO:0000259" key="17">
    <source>
        <dbReference type="SMART" id="SM00642"/>
    </source>
</evidence>
<dbReference type="FunFam" id="3.20.20.80:FF:000055">
    <property type="entry name" value="Trehalose synthase"/>
    <property type="match status" value="1"/>
</dbReference>
<keyword evidence="12 18" id="KW-0413">Isomerase</keyword>
<evidence type="ECO:0000256" key="1">
    <source>
        <dbReference type="ARBA" id="ARBA00001595"/>
    </source>
</evidence>
<feature type="domain" description="Glycosyl hydrolase family 13 catalytic" evidence="17">
    <location>
        <begin position="20"/>
        <end position="419"/>
    </location>
</feature>
<sequence length="1220" mass="135629">MKKIASATDPLWYKDAIIYELHIRAFADSNNDGIGDFQGLISKLDYLQDLGVTCIWILPFFPSPLRDDGYDIANYTDVNPSYGTLSDFKQFLDAAHQRNMQVMIELVINHTSDQHPWFKAARLAPPGSPEREMYVWSQTDQVYKNARIIFTDTEKSNWTWDEVAQAYYWHRFFSHQPDLNWDNPRVMEEVLKAMRFWLDMGVDALRMDAIPYLVERDGTSCENLPETHHVIKAIRAAIDVDYANRLILAEANQWPADVRPYFGDGDECHMAFHFPLMPRIYMALRQEDRLPITDIMAQTPPIPDSCQWGLFLRNHDELTLEMVTDDERDYMYFAYSADPRMRINVGIRRRLAPLVDNNRRRIELLNSLLLSFPGTPILYYGDEIGMGDNIYLGDRNGVRTPMQWTSDRNAGFSKCDPARLYFPVVMDPIYGYQVVNVEAQQADQSSLLQWTRNMIALRKLFQVFGRGTLSFLNPSNRKILAYLREFEQDYGTHEIVLCVANLSRFAQPVSLDLAAFEGMEPVEMLGYVPFPTITAAPYQLTLAPYSFLWLELQPASSGTRTLPEPQLVPVADPNGAEVTVVDLVAAGWSGLLSGNGLAQIEAALPAWLPRQRWFGAKSRRIQSARILQWADLSIAEPGIQSPKSGRSIDTDILALAVFFVEITYFDGEPDIYQLPLAISAGQQADAVTAERSDSILTTLTSTSGIAVLHDATVRQDFRRIELALIERSASVPLTSVSVPASLNGLETEPTSAAPNSVISSAGEAALPAQPLPLHVQPGEAAAGGPEDRTLASSAHTPDQAIDSFAMPASGTPGSILSAHASTAFRGTKLEQPLSSRVGSAEQSNTSILYANALILKLFRRLQTGENPDVEIGKFLTEVAHFKRIPPFLGEISVTSHTGEKTTVAMLQGLVANEGDGWAWFLRHLSEFYTSVGSNADVPDLPVPRFEGATTDPARMPQSAQRSVEASSLLGRRTAEMHLALSCSATDPAFEPEPCSSDDLQSDAHQIETSIRSALESLKSKFSTLDESAADGAALLLTKRSELLEQSRNLSTLSAAGQRIRIHGDYHLGQTLRTHAEGESLESDGDFVLLDFEGEPARPLSQRRRKQSPLKDVAGMLRSFSYVAFAGLKEFQATNPGTSQTDAVNLSNWARAWQDSASAAFLQAYRETIAKRPELLPNPSETQSLLDAYVLEKAFYELMYELNNRPAWIHIPITGILSLCK</sequence>
<comment type="similarity">
    <text evidence="2">Belongs to the glycosyl hydrolase 13 family. TreS subfamily.</text>
</comment>
<dbReference type="Pfam" id="PF16657">
    <property type="entry name" value="Malt_amylase_C"/>
    <property type="match status" value="1"/>
</dbReference>
<dbReference type="RefSeq" id="WP_348263876.1">
    <property type="nucleotide sequence ID" value="NZ_CP121196.1"/>
</dbReference>
<gene>
    <name evidence="18" type="primary">treS</name>
    <name evidence="18" type="ORF">P8935_04780</name>
</gene>
<dbReference type="SMART" id="SM00642">
    <property type="entry name" value="Aamy"/>
    <property type="match status" value="1"/>
</dbReference>
<name>A0AAU7DNK8_9BACT</name>
<dbReference type="Gene3D" id="3.90.400.10">
    <property type="entry name" value="Oligo-1,6-glucosidase, Domain 2"/>
    <property type="match status" value="1"/>
</dbReference>
<evidence type="ECO:0000256" key="11">
    <source>
        <dbReference type="ARBA" id="ARBA00022840"/>
    </source>
</evidence>
<dbReference type="EC" id="5.4.99.16" evidence="5"/>
<dbReference type="Gene3D" id="3.90.1200.10">
    <property type="match status" value="1"/>
</dbReference>
<evidence type="ECO:0000256" key="13">
    <source>
        <dbReference type="ARBA" id="ARBA00031251"/>
    </source>
</evidence>
<evidence type="ECO:0000256" key="16">
    <source>
        <dbReference type="SAM" id="MobiDB-lite"/>
    </source>
</evidence>
<dbReference type="NCBIfam" id="TIGR02456">
    <property type="entry name" value="treS_nterm"/>
    <property type="match status" value="1"/>
</dbReference>
<dbReference type="PANTHER" id="PTHR10357:SF219">
    <property type="entry name" value="MALTOSE ALPHA-D-GLUCOSYLTRANSFERASE"/>
    <property type="match status" value="1"/>
</dbReference>
<dbReference type="SUPFAM" id="SSF51011">
    <property type="entry name" value="Glycosyl hydrolase domain"/>
    <property type="match status" value="1"/>
</dbReference>
<accession>A0AAU7DNK8</accession>
<dbReference type="Pfam" id="PF18085">
    <property type="entry name" value="Mak_N_cap"/>
    <property type="match status" value="1"/>
</dbReference>
<dbReference type="CDD" id="cd11334">
    <property type="entry name" value="AmyAc_TreS"/>
    <property type="match status" value="1"/>
</dbReference>
<dbReference type="InterPro" id="IPR006047">
    <property type="entry name" value="GH13_cat_dom"/>
</dbReference>